<dbReference type="GO" id="GO:0005886">
    <property type="term" value="C:plasma membrane"/>
    <property type="evidence" value="ECO:0007669"/>
    <property type="project" value="TreeGrafter"/>
</dbReference>
<evidence type="ECO:0000313" key="6">
    <source>
        <dbReference type="Proteomes" id="UP000004263"/>
    </source>
</evidence>
<evidence type="ECO:0000256" key="2">
    <source>
        <dbReference type="ARBA" id="ARBA00022741"/>
    </source>
</evidence>
<evidence type="ECO:0000256" key="1">
    <source>
        <dbReference type="ARBA" id="ARBA00006611"/>
    </source>
</evidence>
<dbReference type="RefSeq" id="WP_007018254.1">
    <property type="nucleotide sequence ID" value="NZ_CH724116.1"/>
</dbReference>
<dbReference type="Gene3D" id="3.40.50.300">
    <property type="entry name" value="P-loop containing nucleotide triphosphate hydrolases"/>
    <property type="match status" value="1"/>
</dbReference>
<proteinExistence type="inferred from homology"/>
<gene>
    <name evidence="5" type="ORF">RED65_16446</name>
</gene>
<keyword evidence="6" id="KW-1185">Reference proteome</keyword>
<keyword evidence="3" id="KW-0067">ATP-binding</keyword>
<name>Q1N2G2_9GAMM</name>
<keyword evidence="2" id="KW-0547">Nucleotide-binding</keyword>
<dbReference type="OrthoDB" id="9776961at2"/>
<dbReference type="GO" id="GO:0016887">
    <property type="term" value="F:ATP hydrolysis activity"/>
    <property type="evidence" value="ECO:0007669"/>
    <property type="project" value="TreeGrafter"/>
</dbReference>
<dbReference type="CDD" id="cd01129">
    <property type="entry name" value="PulE-GspE-like"/>
    <property type="match status" value="1"/>
</dbReference>
<feature type="domain" description="Bacterial type II secretion system protein E" evidence="4">
    <location>
        <begin position="384"/>
        <end position="398"/>
    </location>
</feature>
<dbReference type="InterPro" id="IPR037257">
    <property type="entry name" value="T2SS_E_N_sf"/>
</dbReference>
<dbReference type="HOGENOM" id="CLU_013446_10_6_6"/>
<dbReference type="STRING" id="207949.RED65_16446"/>
<accession>Q1N2G2</accession>
<dbReference type="InterPro" id="IPR007831">
    <property type="entry name" value="T2SS_GspE_N"/>
</dbReference>
<dbReference type="InterPro" id="IPR003593">
    <property type="entry name" value="AAA+_ATPase"/>
</dbReference>
<dbReference type="InterPro" id="IPR001482">
    <property type="entry name" value="T2SS/T4SS_dom"/>
</dbReference>
<dbReference type="PANTHER" id="PTHR30258:SF29">
    <property type="entry name" value="MSHA PILUS ASSEMBLY ATPASE MSHE"/>
    <property type="match status" value="1"/>
</dbReference>
<dbReference type="PANTHER" id="PTHR30258">
    <property type="entry name" value="TYPE II SECRETION SYSTEM PROTEIN GSPE-RELATED"/>
    <property type="match status" value="1"/>
</dbReference>
<dbReference type="InterPro" id="IPR027417">
    <property type="entry name" value="P-loop_NTPase"/>
</dbReference>
<protein>
    <submittedName>
        <fullName evidence="5">Type II secretory pathway, ATPase PulE/Tfp pilus assembly pathway, ATPase PilB</fullName>
    </submittedName>
</protein>
<organism evidence="5 6">
    <name type="scientific">Bermanella marisrubri</name>
    <dbReference type="NCBI Taxonomy" id="207949"/>
    <lineage>
        <taxon>Bacteria</taxon>
        <taxon>Pseudomonadati</taxon>
        <taxon>Pseudomonadota</taxon>
        <taxon>Gammaproteobacteria</taxon>
        <taxon>Oceanospirillales</taxon>
        <taxon>Oceanospirillaceae</taxon>
        <taxon>Bermanella</taxon>
    </lineage>
</organism>
<evidence type="ECO:0000259" key="4">
    <source>
        <dbReference type="PROSITE" id="PS00662"/>
    </source>
</evidence>
<dbReference type="FunFam" id="3.40.50.300:FF:000398">
    <property type="entry name" value="Type IV pilus assembly ATPase PilB"/>
    <property type="match status" value="1"/>
</dbReference>
<dbReference type="SUPFAM" id="SSF160246">
    <property type="entry name" value="EspE N-terminal domain-like"/>
    <property type="match status" value="1"/>
</dbReference>
<dbReference type="PROSITE" id="PS00662">
    <property type="entry name" value="T2SP_E"/>
    <property type="match status" value="1"/>
</dbReference>
<evidence type="ECO:0000313" key="5">
    <source>
        <dbReference type="EMBL" id="EAT12445.1"/>
    </source>
</evidence>
<dbReference type="AlphaFoldDB" id="Q1N2G2"/>
<dbReference type="EMBL" id="AAQH01000007">
    <property type="protein sequence ID" value="EAT12445.1"/>
    <property type="molecule type" value="Genomic_DNA"/>
</dbReference>
<evidence type="ECO:0000256" key="3">
    <source>
        <dbReference type="ARBA" id="ARBA00022840"/>
    </source>
</evidence>
<dbReference type="SUPFAM" id="SSF52540">
    <property type="entry name" value="P-loop containing nucleoside triphosphate hydrolases"/>
    <property type="match status" value="1"/>
</dbReference>
<sequence length="578" mass="64985">MLNKDKHSKVRVGDLLVEKNIISEDQLQQALDEQKRSGRKLGRAIIDLGFVNEDDLLMELSSHFAMPFMDISRFQFDSEITRRLPEGIARRYRAIVLVEEEYQYFVGFVDPLDILAVDEVKRILKKNVVPAFVKEQELLNAIDRIYRRTEQIASLVGELDEELGESDVDLATILAESDASEAPVVRLLQNIFEDAVQVSASDIHIEPDESVLRVRLRIDGELQEQVMKEKRVVSALVSRLKIMSGLDISEKRLPQDGRFNIRILNHSVDVRLSTLPTQYGEAVVMRLLDQSQGLLDINSLGMTKHVRDRFKTLITRPHGMVLVTGPTGSGKSTTLYAALNSLNAKNKKIITAEDPVEYRLPRINQVQVNAKVGLNFARILRTALRQDPDIILIGEMRDTETMEIGLRAAMTGHLVLSTLHTNDAISSAMRLMDMGADSYLVASSLRAVIGQRLVRKLCQNCKQVYEPNEQEKNWLRGLGEEPGTHTFYHGEGCTHCSNTGYVGRTGVYELLELDDAMLDALRRNDLADFSRLAKESDLYMPLAECALEYAITGRTSISEVFKISASLDDSALSIESLR</sequence>
<dbReference type="Gene3D" id="3.30.300.160">
    <property type="entry name" value="Type II secretion system, protein E, N-terminal domain"/>
    <property type="match status" value="1"/>
</dbReference>
<dbReference type="GO" id="GO:0005524">
    <property type="term" value="F:ATP binding"/>
    <property type="evidence" value="ECO:0007669"/>
    <property type="project" value="UniProtKB-KW"/>
</dbReference>
<reference evidence="5 6" key="1">
    <citation type="submission" date="2006-03" db="EMBL/GenBank/DDBJ databases">
        <authorList>
            <person name="Pinhassi J."/>
            <person name="Pedros-Alio C."/>
            <person name="Ferriera S."/>
            <person name="Johnson J."/>
            <person name="Kravitz S."/>
            <person name="Halpern A."/>
            <person name="Remington K."/>
            <person name="Beeson K."/>
            <person name="Tran B."/>
            <person name="Rogers Y.-H."/>
            <person name="Friedman R."/>
            <person name="Venter J.C."/>
        </authorList>
    </citation>
    <scope>NUCLEOTIDE SEQUENCE [LARGE SCALE GENOMIC DNA]</scope>
    <source>
        <strain evidence="5 6">RED65</strain>
    </source>
</reference>
<comment type="caution">
    <text evidence="5">The sequence shown here is derived from an EMBL/GenBank/DDBJ whole genome shotgun (WGS) entry which is preliminary data.</text>
</comment>
<dbReference type="FunFam" id="3.30.450.90:FF:000001">
    <property type="entry name" value="Type II secretion system ATPase GspE"/>
    <property type="match status" value="1"/>
</dbReference>
<dbReference type="Proteomes" id="UP000004263">
    <property type="component" value="Unassembled WGS sequence"/>
</dbReference>
<dbReference type="SMART" id="SM00382">
    <property type="entry name" value="AAA"/>
    <property type="match status" value="1"/>
</dbReference>
<dbReference type="Gene3D" id="3.30.450.90">
    <property type="match status" value="1"/>
</dbReference>
<dbReference type="Pfam" id="PF00437">
    <property type="entry name" value="T2SSE"/>
    <property type="match status" value="1"/>
</dbReference>
<dbReference type="Pfam" id="PF05157">
    <property type="entry name" value="MshEN"/>
    <property type="match status" value="1"/>
</dbReference>
<comment type="similarity">
    <text evidence="1">Belongs to the GSP E family.</text>
</comment>